<dbReference type="GO" id="GO:0016746">
    <property type="term" value="F:acyltransferase activity"/>
    <property type="evidence" value="ECO:0007669"/>
    <property type="project" value="UniProtKB-KW"/>
</dbReference>
<gene>
    <name evidence="2" type="ORF">ACFQWG_06625</name>
</gene>
<proteinExistence type="predicted"/>
<dbReference type="CDD" id="cd04301">
    <property type="entry name" value="NAT_SF"/>
    <property type="match status" value="1"/>
</dbReference>
<keyword evidence="2" id="KW-0012">Acyltransferase</keyword>
<comment type="caution">
    <text evidence="2">The sequence shown here is derived from an EMBL/GenBank/DDBJ whole genome shotgun (WGS) entry which is preliminary data.</text>
</comment>
<protein>
    <submittedName>
        <fullName evidence="2">GNAT family N-acetyltransferase</fullName>
        <ecNumber evidence="2">2.3.-.-</ecNumber>
    </submittedName>
</protein>
<dbReference type="SUPFAM" id="SSF55729">
    <property type="entry name" value="Acyl-CoA N-acyltransferases (Nat)"/>
    <property type="match status" value="1"/>
</dbReference>
<keyword evidence="3" id="KW-1185">Reference proteome</keyword>
<dbReference type="Pfam" id="PF00583">
    <property type="entry name" value="Acetyltransf_1"/>
    <property type="match status" value="1"/>
</dbReference>
<evidence type="ECO:0000313" key="3">
    <source>
        <dbReference type="Proteomes" id="UP001596527"/>
    </source>
</evidence>
<dbReference type="Proteomes" id="UP001596527">
    <property type="component" value="Unassembled WGS sequence"/>
</dbReference>
<dbReference type="InterPro" id="IPR016181">
    <property type="entry name" value="Acyl_CoA_acyltransferase"/>
</dbReference>
<dbReference type="InterPro" id="IPR000182">
    <property type="entry name" value="GNAT_dom"/>
</dbReference>
<feature type="domain" description="N-acetyltransferase" evidence="1">
    <location>
        <begin position="13"/>
        <end position="185"/>
    </location>
</feature>
<dbReference type="EC" id="2.3.-.-" evidence="2"/>
<dbReference type="RefSeq" id="WP_380973424.1">
    <property type="nucleotide sequence ID" value="NZ_JBHTEF010000001.1"/>
</dbReference>
<evidence type="ECO:0000313" key="2">
    <source>
        <dbReference type="EMBL" id="MFC7580871.1"/>
    </source>
</evidence>
<sequence>MTDRRRVAARPDRSVRPAVAEDADAVARIQVRGIRAAIQAGLGPQGEAPVLSTGAVRERWRTTLEAAAPSGCHTLVALHGGAVAGFLSCAPGPALGPAPGDQGDVPAGTDILALEVLPDFARSGHASRLLSALVDIARPHVLRVWVTAGDDAHTRFYQGAGFAPAGLRRRLAVGGRAVTEHLWWSRLSG</sequence>
<dbReference type="EMBL" id="JBHTEF010000001">
    <property type="protein sequence ID" value="MFC7580871.1"/>
    <property type="molecule type" value="Genomic_DNA"/>
</dbReference>
<name>A0ABW2SMY3_9ACTO</name>
<reference evidence="3" key="1">
    <citation type="journal article" date="2019" name="Int. J. Syst. Evol. Microbiol.">
        <title>The Global Catalogue of Microorganisms (GCM) 10K type strain sequencing project: providing services to taxonomists for standard genome sequencing and annotation.</title>
        <authorList>
            <consortium name="The Broad Institute Genomics Platform"/>
            <consortium name="The Broad Institute Genome Sequencing Center for Infectious Disease"/>
            <person name="Wu L."/>
            <person name="Ma J."/>
        </authorList>
    </citation>
    <scope>NUCLEOTIDE SEQUENCE [LARGE SCALE GENOMIC DNA]</scope>
    <source>
        <strain evidence="3">CCUG 56698</strain>
    </source>
</reference>
<organism evidence="2 3">
    <name type="scientific">Schaalia naturae</name>
    <dbReference type="NCBI Taxonomy" id="635203"/>
    <lineage>
        <taxon>Bacteria</taxon>
        <taxon>Bacillati</taxon>
        <taxon>Actinomycetota</taxon>
        <taxon>Actinomycetes</taxon>
        <taxon>Actinomycetales</taxon>
        <taxon>Actinomycetaceae</taxon>
        <taxon>Schaalia</taxon>
    </lineage>
</organism>
<dbReference type="Gene3D" id="3.40.630.30">
    <property type="match status" value="1"/>
</dbReference>
<accession>A0ABW2SMY3</accession>
<evidence type="ECO:0000259" key="1">
    <source>
        <dbReference type="PROSITE" id="PS51186"/>
    </source>
</evidence>
<dbReference type="PROSITE" id="PS51186">
    <property type="entry name" value="GNAT"/>
    <property type="match status" value="1"/>
</dbReference>
<keyword evidence="2" id="KW-0808">Transferase</keyword>